<dbReference type="InParanoid" id="D1Z2R0"/>
<dbReference type="Gene3D" id="1.20.970.10">
    <property type="entry name" value="Transferase, Pyrimidine Nucleoside Phosphorylase, Chain C"/>
    <property type="match status" value="1"/>
</dbReference>
<keyword evidence="6 8" id="KW-0822">Tryptophan biosynthesis</keyword>
<feature type="binding site" evidence="8">
    <location>
        <position position="225"/>
    </location>
    <ligand>
        <name>Mg(2+)</name>
        <dbReference type="ChEBI" id="CHEBI:18420"/>
        <label>2</label>
    </ligand>
</feature>
<feature type="binding site" evidence="8">
    <location>
        <begin position="83"/>
        <end position="84"/>
    </location>
    <ligand>
        <name>5-phospho-alpha-D-ribose 1-diphosphate</name>
        <dbReference type="ChEBI" id="CHEBI:58017"/>
    </ligand>
</feature>
<feature type="binding site" evidence="8">
    <location>
        <position position="226"/>
    </location>
    <ligand>
        <name>Mg(2+)</name>
        <dbReference type="ChEBI" id="CHEBI:18420"/>
        <label>2</label>
    </ligand>
</feature>
<proteinExistence type="inferred from homology"/>
<feature type="domain" description="Glycosyl transferase family 3 N-terminal" evidence="10">
    <location>
        <begin position="4"/>
        <end position="64"/>
    </location>
</feature>
<dbReference type="EC" id="2.4.2.18" evidence="2 8"/>
<reference evidence="12" key="3">
    <citation type="journal article" date="2011" name="PLoS ONE">
        <title>Genome sequence of a mesophilic hydrogenotrophic methanogen Methanocella paludicola, the first cultivated representative of the order Methanocellales.</title>
        <authorList>
            <person name="Sakai S."/>
            <person name="Takaki Y."/>
            <person name="Shimamura S."/>
            <person name="Sekine M."/>
            <person name="Tajima T."/>
            <person name="Kosugi H."/>
            <person name="Ichikawa N."/>
            <person name="Tasumi E."/>
            <person name="Hiraki A.T."/>
            <person name="Shimizu A."/>
            <person name="Kato Y."/>
            <person name="Nishiko R."/>
            <person name="Mori K."/>
            <person name="Fujita N."/>
            <person name="Imachi H."/>
            <person name="Takai K."/>
        </authorList>
    </citation>
    <scope>NUCLEOTIDE SEQUENCE [LARGE SCALE GENOMIC DNA]</scope>
    <source>
        <strain evidence="12">DSM 17711 / JCM 13418 / NBRC 101707 / SANAE</strain>
    </source>
</reference>
<dbReference type="UniPathway" id="UPA00035">
    <property type="reaction ID" value="UER00041"/>
</dbReference>
<feature type="binding site" evidence="8">
    <location>
        <position position="92"/>
    </location>
    <ligand>
        <name>Mg(2+)</name>
        <dbReference type="ChEBI" id="CHEBI:18420"/>
        <label>1</label>
    </ligand>
</feature>
<feature type="binding site" evidence="8">
    <location>
        <position position="120"/>
    </location>
    <ligand>
        <name>5-phospho-alpha-D-ribose 1-diphosphate</name>
        <dbReference type="ChEBI" id="CHEBI:58017"/>
    </ligand>
</feature>
<evidence type="ECO:0000256" key="8">
    <source>
        <dbReference type="HAMAP-Rule" id="MF_00211"/>
    </source>
</evidence>
<reference evidence="11 12" key="2">
    <citation type="journal article" date="2008" name="Int. J. Syst. Evol. Microbiol.">
        <title>Methanocella paludicola gen. nov., sp. nov., a methane-producing archaeon, the first isolate of the lineage 'Rice Cluster I', and proposal of the new archaeal order Methanocellales ord. nov.</title>
        <authorList>
            <person name="Sakai S."/>
            <person name="Imachi H."/>
            <person name="Hanada S."/>
            <person name="Ohashi A."/>
            <person name="Harada H."/>
            <person name="Kamagata Y."/>
        </authorList>
    </citation>
    <scope>NUCLEOTIDE SEQUENCE [LARGE SCALE GENOMIC DNA]</scope>
    <source>
        <strain evidence="12">DSM 17711 / JCM 13418 / NBRC 101707 / SANAE</strain>
    </source>
</reference>
<sequence>MGYFIGRLVDGHDLPHEEAEEAMRHIMSGRATQSQIGGFLTAMRMKGVSVEEVTAFARGMRAFAHHIKPAVGRPLVDMCGTGGDAVKTFNISTAASFVVSAAGVPVAKHGNRSVTSKSGSADVLEALGARIDLGPEAVERMIEDIGFGFMFAPVFHGAMRHALAPRKEIGIRTVFNLLGPLTNPASAQAQVMGVYDRGLVAPAAKVLGNLGVERALVVHGAGGLDEASTFGPTYVCELRDGSISQYTLTPESLGLKRASVEDLRGGDAKANAALTLEILKGARGPKLDIVLLNAACGIYVGGGTLTLQEALDVAAEKVISGAAYDKLMEYIERSRPGACP</sequence>
<dbReference type="GO" id="GO:0000287">
    <property type="term" value="F:magnesium ion binding"/>
    <property type="evidence" value="ECO:0007669"/>
    <property type="project" value="UniProtKB-UniRule"/>
</dbReference>
<evidence type="ECO:0000256" key="1">
    <source>
        <dbReference type="ARBA" id="ARBA00004907"/>
    </source>
</evidence>
<evidence type="ECO:0000259" key="10">
    <source>
        <dbReference type="Pfam" id="PF02885"/>
    </source>
</evidence>
<comment type="similarity">
    <text evidence="8">Belongs to the anthranilate phosphoribosyltransferase family.</text>
</comment>
<feature type="binding site" evidence="8">
    <location>
        <position position="80"/>
    </location>
    <ligand>
        <name>5-phospho-alpha-D-ribose 1-diphosphate</name>
        <dbReference type="ChEBI" id="CHEBI:58017"/>
    </ligand>
</feature>
<dbReference type="HAMAP" id="MF_00211">
    <property type="entry name" value="TrpD"/>
    <property type="match status" value="1"/>
</dbReference>
<keyword evidence="5 8" id="KW-0808">Transferase</keyword>
<feature type="binding site" evidence="8">
    <location>
        <begin position="108"/>
        <end position="116"/>
    </location>
    <ligand>
        <name>5-phospho-alpha-D-ribose 1-diphosphate</name>
        <dbReference type="ChEBI" id="CHEBI:58017"/>
    </ligand>
</feature>
<name>D1Z2R0_METPS</name>
<keyword evidence="4 8" id="KW-0328">Glycosyltransferase</keyword>
<dbReference type="Proteomes" id="UP000001882">
    <property type="component" value="Chromosome"/>
</dbReference>
<feature type="binding site" evidence="8">
    <location>
        <position position="226"/>
    </location>
    <ligand>
        <name>Mg(2+)</name>
        <dbReference type="ChEBI" id="CHEBI:18420"/>
        <label>1</label>
    </ligand>
</feature>
<evidence type="ECO:0000256" key="7">
    <source>
        <dbReference type="ARBA" id="ARBA00023141"/>
    </source>
</evidence>
<accession>D1Z2R0</accession>
<comment type="subunit">
    <text evidence="8">Homodimer.</text>
</comment>
<protein>
    <recommendedName>
        <fullName evidence="2 8">Anthranilate phosphoribosyltransferase</fullName>
        <ecNumber evidence="2 8">2.4.2.18</ecNumber>
    </recommendedName>
</protein>
<dbReference type="Pfam" id="PF00591">
    <property type="entry name" value="Glycos_transf_3"/>
    <property type="match status" value="1"/>
</dbReference>
<dbReference type="STRING" id="304371.MCP_2910"/>
<keyword evidence="8" id="KW-0460">Magnesium</keyword>
<gene>
    <name evidence="8 11" type="primary">trpD</name>
    <name evidence="11" type="ordered locus">MCP_2910</name>
</gene>
<feature type="domain" description="Glycosyl transferase family 3" evidence="9">
    <location>
        <begin position="74"/>
        <end position="324"/>
    </location>
</feature>
<dbReference type="EMBL" id="AP011532">
    <property type="protein sequence ID" value="BAI62982.1"/>
    <property type="molecule type" value="Genomic_DNA"/>
</dbReference>
<dbReference type="PANTHER" id="PTHR43285">
    <property type="entry name" value="ANTHRANILATE PHOSPHORIBOSYLTRANSFERASE"/>
    <property type="match status" value="1"/>
</dbReference>
<dbReference type="AlphaFoldDB" id="D1Z2R0"/>
<comment type="catalytic activity">
    <reaction evidence="8">
        <text>N-(5-phospho-beta-D-ribosyl)anthranilate + diphosphate = 5-phospho-alpha-D-ribose 1-diphosphate + anthranilate</text>
        <dbReference type="Rhea" id="RHEA:11768"/>
        <dbReference type="ChEBI" id="CHEBI:16567"/>
        <dbReference type="ChEBI" id="CHEBI:18277"/>
        <dbReference type="ChEBI" id="CHEBI:33019"/>
        <dbReference type="ChEBI" id="CHEBI:58017"/>
        <dbReference type="EC" id="2.4.2.18"/>
    </reaction>
</comment>
<dbReference type="eggNOG" id="arCOG02012">
    <property type="taxonomic scope" value="Archaea"/>
</dbReference>
<evidence type="ECO:0000256" key="4">
    <source>
        <dbReference type="ARBA" id="ARBA00022676"/>
    </source>
</evidence>
<dbReference type="FunFam" id="3.40.1030.10:FF:000002">
    <property type="entry name" value="Anthranilate phosphoribosyltransferase"/>
    <property type="match status" value="1"/>
</dbReference>
<evidence type="ECO:0000313" key="12">
    <source>
        <dbReference type="Proteomes" id="UP000001882"/>
    </source>
</evidence>
<dbReference type="PANTHER" id="PTHR43285:SF2">
    <property type="entry name" value="ANTHRANILATE PHOSPHORIBOSYLTRANSFERASE"/>
    <property type="match status" value="1"/>
</dbReference>
<evidence type="ECO:0000313" key="11">
    <source>
        <dbReference type="EMBL" id="BAI62982.1"/>
    </source>
</evidence>
<evidence type="ECO:0000256" key="3">
    <source>
        <dbReference type="ARBA" id="ARBA00022605"/>
    </source>
</evidence>
<dbReference type="FunCoup" id="D1Z2R0">
    <property type="interactions" value="124"/>
</dbReference>
<dbReference type="Pfam" id="PF02885">
    <property type="entry name" value="Glycos_trans_3N"/>
    <property type="match status" value="1"/>
</dbReference>
<evidence type="ECO:0000256" key="2">
    <source>
        <dbReference type="ARBA" id="ARBA00011948"/>
    </source>
</evidence>
<keyword evidence="8" id="KW-0479">Metal-binding</keyword>
<feature type="binding site" evidence="8">
    <location>
        <position position="166"/>
    </location>
    <ligand>
        <name>anthranilate</name>
        <dbReference type="ChEBI" id="CHEBI:16567"/>
        <label>2</label>
    </ligand>
</feature>
<dbReference type="InterPro" id="IPR000312">
    <property type="entry name" value="Glycosyl_Trfase_fam3"/>
</dbReference>
<dbReference type="GO" id="GO:0004048">
    <property type="term" value="F:anthranilate phosphoribosyltransferase activity"/>
    <property type="evidence" value="ECO:0007669"/>
    <property type="project" value="UniProtKB-UniRule"/>
</dbReference>
<comment type="cofactor">
    <cofactor evidence="8">
        <name>Mg(2+)</name>
        <dbReference type="ChEBI" id="CHEBI:18420"/>
    </cofactor>
    <text evidence="8">Binds 2 magnesium ions per monomer.</text>
</comment>
<dbReference type="PATRIC" id="fig|304371.9.peg.2979"/>
<dbReference type="SUPFAM" id="SSF47648">
    <property type="entry name" value="Nucleoside phosphorylase/phosphoribosyltransferase N-terminal domain"/>
    <property type="match status" value="1"/>
</dbReference>
<dbReference type="InterPro" id="IPR035902">
    <property type="entry name" value="Nuc_phospho_transferase"/>
</dbReference>
<feature type="binding site" evidence="8">
    <location>
        <position position="111"/>
    </location>
    <ligand>
        <name>anthranilate</name>
        <dbReference type="ChEBI" id="CHEBI:16567"/>
        <label>1</label>
    </ligand>
</feature>
<dbReference type="InterPro" id="IPR036320">
    <property type="entry name" value="Glycosyl_Trfase_fam3_N_dom_sf"/>
</dbReference>
<comment type="pathway">
    <text evidence="1 8">Amino-acid biosynthesis; L-tryptophan biosynthesis; L-tryptophan from chorismate: step 2/5.</text>
</comment>
<dbReference type="InterPro" id="IPR005940">
    <property type="entry name" value="Anthranilate_Pribosyl_Tfrase"/>
</dbReference>
<feature type="binding site" evidence="8">
    <location>
        <begin position="90"/>
        <end position="93"/>
    </location>
    <ligand>
        <name>5-phospho-alpha-D-ribose 1-diphosphate</name>
        <dbReference type="ChEBI" id="CHEBI:58017"/>
    </ligand>
</feature>
<feature type="binding site" evidence="8">
    <location>
        <position position="88"/>
    </location>
    <ligand>
        <name>5-phospho-alpha-D-ribose 1-diphosphate</name>
        <dbReference type="ChEBI" id="CHEBI:58017"/>
    </ligand>
</feature>
<comment type="caution">
    <text evidence="8">Lacks conserved residue(s) required for the propagation of feature annotation.</text>
</comment>
<dbReference type="InterPro" id="IPR017459">
    <property type="entry name" value="Glycosyl_Trfase_fam3_N_dom"/>
</dbReference>
<comment type="function">
    <text evidence="8">Catalyzes the transfer of the phosphoribosyl group of 5-phosphorylribose-1-pyrophosphate (PRPP) to anthranilate to yield N-(5'-phosphoribosyl)-anthranilate (PRA).</text>
</comment>
<dbReference type="KEGG" id="mpd:MCP_2910"/>
<keyword evidence="12" id="KW-1185">Reference proteome</keyword>
<dbReference type="Gene3D" id="3.40.1030.10">
    <property type="entry name" value="Nucleoside phosphorylase/phosphoribosyltransferase catalytic domain"/>
    <property type="match status" value="1"/>
</dbReference>
<keyword evidence="3 8" id="KW-0028">Amino-acid biosynthesis</keyword>
<evidence type="ECO:0000256" key="6">
    <source>
        <dbReference type="ARBA" id="ARBA00022822"/>
    </source>
</evidence>
<dbReference type="SUPFAM" id="SSF52418">
    <property type="entry name" value="Nucleoside phosphorylase/phosphoribosyltransferase catalytic domain"/>
    <property type="match status" value="1"/>
</dbReference>
<dbReference type="GO" id="GO:0000162">
    <property type="term" value="P:L-tryptophan biosynthetic process"/>
    <property type="evidence" value="ECO:0007669"/>
    <property type="project" value="UniProtKB-UniRule"/>
</dbReference>
<dbReference type="NCBIfam" id="TIGR01245">
    <property type="entry name" value="trpD"/>
    <property type="match status" value="1"/>
</dbReference>
<organism evidence="11 12">
    <name type="scientific">Methanocella paludicola (strain DSM 17711 / JCM 13418 / NBRC 101707 / SANAE)</name>
    <dbReference type="NCBI Taxonomy" id="304371"/>
    <lineage>
        <taxon>Archaea</taxon>
        <taxon>Methanobacteriati</taxon>
        <taxon>Methanobacteriota</taxon>
        <taxon>Stenosarchaea group</taxon>
        <taxon>Methanomicrobia</taxon>
        <taxon>Methanocellales</taxon>
        <taxon>Methanocellaceae</taxon>
        <taxon>Methanocella</taxon>
    </lineage>
</organism>
<reference evidence="11 12" key="1">
    <citation type="journal article" date="2007" name="Appl. Environ. Microbiol.">
        <title>Isolation of key methanogens for global methane emission from rice paddy fields: a novel isolate affiliated with the clone cluster rice cluster I.</title>
        <authorList>
            <person name="Sakai S."/>
            <person name="Imachi H."/>
            <person name="Sekiguchi Y."/>
            <person name="Ohashi A."/>
            <person name="Harada H."/>
            <person name="Kamagata Y."/>
        </authorList>
    </citation>
    <scope>NUCLEOTIDE SEQUENCE [LARGE SCALE GENOMIC DNA]</scope>
    <source>
        <strain evidence="12">DSM 17711 / JCM 13418 / NBRC 101707 / SANAE</strain>
    </source>
</reference>
<dbReference type="GO" id="GO:0005829">
    <property type="term" value="C:cytosol"/>
    <property type="evidence" value="ECO:0007669"/>
    <property type="project" value="TreeGrafter"/>
</dbReference>
<feature type="binding site" evidence="8">
    <location>
        <position position="80"/>
    </location>
    <ligand>
        <name>anthranilate</name>
        <dbReference type="ChEBI" id="CHEBI:16567"/>
        <label>1</label>
    </ligand>
</feature>
<evidence type="ECO:0000259" key="9">
    <source>
        <dbReference type="Pfam" id="PF00591"/>
    </source>
</evidence>
<evidence type="ECO:0000256" key="5">
    <source>
        <dbReference type="ARBA" id="ARBA00022679"/>
    </source>
</evidence>
<keyword evidence="7 8" id="KW-0057">Aromatic amino acid biosynthesis</keyword>